<dbReference type="SUPFAM" id="SSF75304">
    <property type="entry name" value="Amidase signature (AS) enzymes"/>
    <property type="match status" value="1"/>
</dbReference>
<dbReference type="PANTHER" id="PTHR11895">
    <property type="entry name" value="TRANSAMIDASE"/>
    <property type="match status" value="1"/>
</dbReference>
<comment type="similarity">
    <text evidence="1">Belongs to the amidase family.</text>
</comment>
<dbReference type="EC" id="3.5.1.4" evidence="3"/>
<evidence type="ECO:0000313" key="3">
    <source>
        <dbReference type="EMBL" id="CAL15568.1"/>
    </source>
</evidence>
<dbReference type="PANTHER" id="PTHR11895:SF7">
    <property type="entry name" value="GLUTAMYL-TRNA(GLN) AMIDOTRANSFERASE SUBUNIT A, MITOCHONDRIAL"/>
    <property type="match status" value="1"/>
</dbReference>
<accession>Q0VTH5</accession>
<organism evidence="3 4">
    <name type="scientific">Alcanivorax borkumensis (strain ATCC 700651 / DSM 11573 / NCIMB 13689 / SK2)</name>
    <dbReference type="NCBI Taxonomy" id="393595"/>
    <lineage>
        <taxon>Bacteria</taxon>
        <taxon>Pseudomonadati</taxon>
        <taxon>Pseudomonadota</taxon>
        <taxon>Gammaproteobacteria</taxon>
        <taxon>Oceanospirillales</taxon>
        <taxon>Alcanivoracaceae</taxon>
        <taxon>Alcanivorax</taxon>
    </lineage>
</organism>
<sequence length="489" mass="52839">MPQKGTFVPIVFSTRESPMSQYRLHAFSDDALGTDDATALAERLRKGHITTKDVTEAAIARLQRVNPVINGLALETFIDARDRANEGGFNGFFSGVPSLIKDNIDLAGLPTGHGSAAVGAKPMKKTSVLAKQYLAQGFNILGKTTLPAFGFTASTEWAQGSSTRNPWHLKYSAGGSSGGSAALVAAGAVPIAHGNDGGGSIRIPAAACGLVGLKSTRGRLVTQEAGKALPINIISDGVLSRTVRDTANFFAEAEKYYRNRKLPPIGHVRRPGKQRLRIGLMVDSIAGDATCPQTRAAVEATGKRLAGLGHHVDVAHIDLPRRFVDDFLLYWAMLAFFVSKFGRVLFPQGFDSKQLDPLSQGLARYYRQRFVRTPGMLRQLKQSQAHYAQVFSQYDVVLTPVLAHTTPELGYLGADVDFDTQLERLLRYSTFTPANNASGSPGLSLPLGKAENGLPIGVQLNGRLGDERTLIELAFELEEQQPFRHLGQC</sequence>
<keyword evidence="3" id="KW-0378">Hydrolase</keyword>
<dbReference type="InterPro" id="IPR000120">
    <property type="entry name" value="Amidase"/>
</dbReference>
<protein>
    <submittedName>
        <fullName evidence="3">Amidase</fullName>
        <ecNumber evidence="3">3.5.1.4</ecNumber>
    </submittedName>
</protein>
<proteinExistence type="inferred from homology"/>
<dbReference type="Pfam" id="PF01425">
    <property type="entry name" value="Amidase"/>
    <property type="match status" value="1"/>
</dbReference>
<evidence type="ECO:0000259" key="2">
    <source>
        <dbReference type="Pfam" id="PF01425"/>
    </source>
</evidence>
<dbReference type="PROSITE" id="PS00571">
    <property type="entry name" value="AMIDASES"/>
    <property type="match status" value="1"/>
</dbReference>
<dbReference type="InterPro" id="IPR036928">
    <property type="entry name" value="AS_sf"/>
</dbReference>
<dbReference type="Proteomes" id="UP000008871">
    <property type="component" value="Chromosome"/>
</dbReference>
<dbReference type="GO" id="GO:0004040">
    <property type="term" value="F:amidase activity"/>
    <property type="evidence" value="ECO:0007669"/>
    <property type="project" value="UniProtKB-EC"/>
</dbReference>
<evidence type="ECO:0000256" key="1">
    <source>
        <dbReference type="ARBA" id="ARBA00009199"/>
    </source>
</evidence>
<reference evidence="3 4" key="1">
    <citation type="journal article" date="2006" name="Nat. Biotechnol.">
        <title>Genome sequence of the ubiquitous hydrocarbon-degrading marine bacterium Alcanivorax borkumensis.</title>
        <authorList>
            <person name="Schneiker S."/>
            <person name="Martins dos Santos V.A.P."/>
            <person name="Bartels D."/>
            <person name="Bekel T."/>
            <person name="Brecht M."/>
            <person name="Buhrmester J."/>
            <person name="Chernikova T.N."/>
            <person name="Denaro R."/>
            <person name="Ferrer M."/>
            <person name="Gertler C."/>
            <person name="Goesmann A."/>
            <person name="Golyshina O.V."/>
            <person name="Kaminski F."/>
            <person name="Khachane A.N."/>
            <person name="Lang S."/>
            <person name="Linke B."/>
            <person name="McHardy A.C."/>
            <person name="Meyer F."/>
            <person name="Nechitaylo T."/>
            <person name="Puehler A."/>
            <person name="Regenhardt D."/>
            <person name="Rupp O."/>
            <person name="Sabirova J.S."/>
            <person name="Selbitschka W."/>
            <person name="Yakimov M.M."/>
            <person name="Timmis K.N."/>
            <person name="Vorhoelter F.-J."/>
            <person name="Weidner S."/>
            <person name="Kaiser O."/>
            <person name="Golyshin P.N."/>
        </authorList>
    </citation>
    <scope>NUCLEOTIDE SEQUENCE [LARGE SCALE GENOMIC DNA]</scope>
    <source>
        <strain evidence="4">ATCC 700651 / DSM 11573 / NCIMB 13689 / SK2</strain>
    </source>
</reference>
<dbReference type="Gene3D" id="3.90.1300.10">
    <property type="entry name" value="Amidase signature (AS) domain"/>
    <property type="match status" value="1"/>
</dbReference>
<keyword evidence="4" id="KW-1185">Reference proteome</keyword>
<dbReference type="eggNOG" id="COG0154">
    <property type="taxonomic scope" value="Bacteria"/>
</dbReference>
<evidence type="ECO:0000313" key="4">
    <source>
        <dbReference type="Proteomes" id="UP000008871"/>
    </source>
</evidence>
<dbReference type="EMBL" id="AM286690">
    <property type="protein sequence ID" value="CAL15568.1"/>
    <property type="molecule type" value="Genomic_DNA"/>
</dbReference>
<dbReference type="STRING" id="393595.ABO_0120"/>
<dbReference type="HOGENOM" id="CLU_009600_0_4_6"/>
<dbReference type="AlphaFoldDB" id="Q0VTH5"/>
<dbReference type="KEGG" id="abo:ABO_0120"/>
<feature type="domain" description="Amidase" evidence="2">
    <location>
        <begin position="53"/>
        <end position="470"/>
    </location>
</feature>
<dbReference type="InterPro" id="IPR023631">
    <property type="entry name" value="Amidase_dom"/>
</dbReference>
<dbReference type="InterPro" id="IPR020556">
    <property type="entry name" value="Amidase_CS"/>
</dbReference>
<gene>
    <name evidence="3" type="primary">amiC</name>
    <name evidence="3" type="ordered locus">ABO_0120</name>
</gene>
<dbReference type="NCBIfam" id="NF005899">
    <property type="entry name" value="PRK07869.1"/>
    <property type="match status" value="1"/>
</dbReference>
<name>Q0VTH5_ALCBS</name>